<sequence>MSTVSGMPQVDLVEETFIAAAPALVEARIRQPAFTARLWPDLRLQVQADRGVEGLRWTASGALVGSTEIWLQAYRDGVLVHTYLRCDPTRPNAPTEAVQVSPRAAVRELQRRAKYAKRVLWELKDSVEAGRRPGESAVR</sequence>
<keyword evidence="2" id="KW-1185">Reference proteome</keyword>
<gene>
    <name evidence="1" type="ORF">GCM10009765_61260</name>
</gene>
<evidence type="ECO:0000313" key="1">
    <source>
        <dbReference type="EMBL" id="GAA1703766.1"/>
    </source>
</evidence>
<reference evidence="1 2" key="1">
    <citation type="journal article" date="2019" name="Int. J. Syst. Evol. Microbiol.">
        <title>The Global Catalogue of Microorganisms (GCM) 10K type strain sequencing project: providing services to taxonomists for standard genome sequencing and annotation.</title>
        <authorList>
            <consortium name="The Broad Institute Genomics Platform"/>
            <consortium name="The Broad Institute Genome Sequencing Center for Infectious Disease"/>
            <person name="Wu L."/>
            <person name="Ma J."/>
        </authorList>
    </citation>
    <scope>NUCLEOTIDE SEQUENCE [LARGE SCALE GENOMIC DNA]</scope>
    <source>
        <strain evidence="1 2">JCM 14718</strain>
    </source>
</reference>
<evidence type="ECO:0008006" key="3">
    <source>
        <dbReference type="Google" id="ProtNLM"/>
    </source>
</evidence>
<comment type="caution">
    <text evidence="1">The sequence shown here is derived from an EMBL/GenBank/DDBJ whole genome shotgun (WGS) entry which is preliminary data.</text>
</comment>
<proteinExistence type="predicted"/>
<name>A0ABN2IEX6_9ACTN</name>
<protein>
    <recommendedName>
        <fullName evidence="3">Polyketide cyclase / dehydrase and lipid transport</fullName>
    </recommendedName>
</protein>
<accession>A0ABN2IEX6</accession>
<dbReference type="Proteomes" id="UP001500618">
    <property type="component" value="Unassembled WGS sequence"/>
</dbReference>
<evidence type="ECO:0000313" key="2">
    <source>
        <dbReference type="Proteomes" id="UP001500618"/>
    </source>
</evidence>
<organism evidence="1 2">
    <name type="scientific">Fodinicola feengrottensis</name>
    <dbReference type="NCBI Taxonomy" id="435914"/>
    <lineage>
        <taxon>Bacteria</taxon>
        <taxon>Bacillati</taxon>
        <taxon>Actinomycetota</taxon>
        <taxon>Actinomycetes</taxon>
        <taxon>Mycobacteriales</taxon>
        <taxon>Fodinicola</taxon>
    </lineage>
</organism>
<dbReference type="EMBL" id="BAAANY010000029">
    <property type="protein sequence ID" value="GAA1703766.1"/>
    <property type="molecule type" value="Genomic_DNA"/>
</dbReference>